<dbReference type="Gene3D" id="3.60.21.10">
    <property type="match status" value="1"/>
</dbReference>
<keyword evidence="10" id="KW-1185">Reference proteome</keyword>
<comment type="similarity">
    <text evidence="1 2">Belongs to the metallophosphoesterase superfamily. YfcE family.</text>
</comment>
<evidence type="ECO:0000313" key="9">
    <source>
        <dbReference type="Proteomes" id="UP000094271"/>
    </source>
</evidence>
<reference evidence="7 10" key="2">
    <citation type="submission" date="2016-08" db="EMBL/GenBank/DDBJ databases">
        <title>Characterization of Isolates of Eisenbergiella tayi Derived from Blood Cultures, Using Whole Genome Sequencing.</title>
        <authorList>
            <person name="Bernier A.-M."/>
            <person name="Burdz T."/>
            <person name="Wiebe D."/>
            <person name="Bernard K."/>
        </authorList>
    </citation>
    <scope>NUCLEOTIDE SEQUENCE [LARGE SCALE GENOMIC DNA]</scope>
    <source>
        <strain evidence="7 10">NML120146</strain>
    </source>
</reference>
<comment type="cofactor">
    <cofactor evidence="2">
        <name>a divalent metal cation</name>
        <dbReference type="ChEBI" id="CHEBI:60240"/>
    </cofactor>
</comment>
<dbReference type="Proteomes" id="UP000094869">
    <property type="component" value="Unassembled WGS sequence"/>
</dbReference>
<dbReference type="EMBL" id="MEHD01000008">
    <property type="protein sequence ID" value="ODR60969.1"/>
    <property type="molecule type" value="Genomic_DNA"/>
</dbReference>
<gene>
    <name evidence="5" type="ORF">BEH84_00081</name>
    <name evidence="6" type="ORF">BEI59_28255</name>
    <name evidence="4" type="ORF">BEI61_05840</name>
    <name evidence="7" type="ORF">BEI63_02360</name>
</gene>
<evidence type="ECO:0000313" key="11">
    <source>
        <dbReference type="Proteomes" id="UP000095003"/>
    </source>
</evidence>
<evidence type="ECO:0000313" key="5">
    <source>
        <dbReference type="EMBL" id="ODM12373.1"/>
    </source>
</evidence>
<name>A0A1E3U9V8_9FIRM</name>
<dbReference type="GO" id="GO:0016787">
    <property type="term" value="F:hydrolase activity"/>
    <property type="evidence" value="ECO:0007669"/>
    <property type="project" value="UniProtKB-UniRule"/>
</dbReference>
<dbReference type="Proteomes" id="UP000095003">
    <property type="component" value="Unassembled WGS sequence"/>
</dbReference>
<dbReference type="Pfam" id="PF12850">
    <property type="entry name" value="Metallophos_2"/>
    <property type="match status" value="1"/>
</dbReference>
<reference evidence="6 9" key="3">
    <citation type="submission" date="2016-08" db="EMBL/GenBank/DDBJ databases">
        <authorList>
            <person name="Seilhamer J.J."/>
        </authorList>
    </citation>
    <scope>NUCLEOTIDE SEQUENCE [LARGE SCALE GENOMIC DNA]</scope>
    <source>
        <strain evidence="6 9">NML150140-1</strain>
    </source>
</reference>
<dbReference type="SUPFAM" id="SSF56300">
    <property type="entry name" value="Metallo-dependent phosphatases"/>
    <property type="match status" value="1"/>
</dbReference>
<dbReference type="AlphaFoldDB" id="A0A1E3U9V8"/>
<protein>
    <recommendedName>
        <fullName evidence="2">Phosphoesterase</fullName>
        <ecNumber evidence="2">3.1.4.-</ecNumber>
    </recommendedName>
</protein>
<dbReference type="Proteomes" id="UP000094067">
    <property type="component" value="Unassembled WGS sequence"/>
</dbReference>
<dbReference type="PATRIC" id="fig|1432052.3.peg.80"/>
<sequence length="159" mass="18289">MKVLIISDTHRRDDRFLALIERIKPIDMLIHCGDTEGSEELYMAGVDCPVEIVAGNNDFFTDLPREREFNVGNYRVWLTHGHNYYVSMGNSILKEEARARGVDIVMYGHTHKPVIDVDKDITAINPGSLSFPRQEGRKPSYIIMDLDRDGQVHYHLNFL</sequence>
<dbReference type="Proteomes" id="UP000094271">
    <property type="component" value="Unassembled WGS sequence"/>
</dbReference>
<evidence type="ECO:0000313" key="6">
    <source>
        <dbReference type="EMBL" id="ODR44675.1"/>
    </source>
</evidence>
<dbReference type="EMBL" id="MEHA01000029">
    <property type="protein sequence ID" value="ODR44675.1"/>
    <property type="molecule type" value="Genomic_DNA"/>
</dbReference>
<dbReference type="OrthoDB" id="9800565at2"/>
<dbReference type="EMBL" id="MCGI01000001">
    <property type="protein sequence ID" value="ODM12373.1"/>
    <property type="molecule type" value="Genomic_DNA"/>
</dbReference>
<dbReference type="EC" id="3.1.4.-" evidence="2"/>
<keyword evidence="2" id="KW-0479">Metal-binding</keyword>
<dbReference type="PANTHER" id="PTHR11124">
    <property type="entry name" value="VACUOLAR SORTING PROTEIN VPS29"/>
    <property type="match status" value="1"/>
</dbReference>
<organism evidence="6 9">
    <name type="scientific">Eisenbergiella tayi</name>
    <dbReference type="NCBI Taxonomy" id="1432052"/>
    <lineage>
        <taxon>Bacteria</taxon>
        <taxon>Bacillati</taxon>
        <taxon>Bacillota</taxon>
        <taxon>Clostridia</taxon>
        <taxon>Lachnospirales</taxon>
        <taxon>Lachnospiraceae</taxon>
        <taxon>Eisenbergiella</taxon>
    </lineage>
</organism>
<evidence type="ECO:0000313" key="8">
    <source>
        <dbReference type="Proteomes" id="UP000094067"/>
    </source>
</evidence>
<reference evidence="8 11" key="1">
    <citation type="submission" date="2016-07" db="EMBL/GenBank/DDBJ databases">
        <title>Characterization of isolates of Eisenbergiella tayi derived from blood cultures, using whole genome sequencing.</title>
        <authorList>
            <person name="Burdz T."/>
            <person name="Wiebe D."/>
            <person name="Huynh C."/>
            <person name="Bernard K."/>
        </authorList>
    </citation>
    <scope>NUCLEOTIDE SEQUENCE [LARGE SCALE GENOMIC DNA]</scope>
    <source>
        <strain evidence="4 8">NML 110608</strain>
        <strain evidence="5 11">NML 120489</strain>
    </source>
</reference>
<evidence type="ECO:0000313" key="4">
    <source>
        <dbReference type="EMBL" id="ODM01847.1"/>
    </source>
</evidence>
<dbReference type="GO" id="GO:0046872">
    <property type="term" value="F:metal ion binding"/>
    <property type="evidence" value="ECO:0007669"/>
    <property type="project" value="UniProtKB-KW"/>
</dbReference>
<evidence type="ECO:0000313" key="10">
    <source>
        <dbReference type="Proteomes" id="UP000094869"/>
    </source>
</evidence>
<feature type="domain" description="Calcineurin-like phosphoesterase" evidence="3">
    <location>
        <begin position="1"/>
        <end position="148"/>
    </location>
</feature>
<dbReference type="NCBIfam" id="TIGR00040">
    <property type="entry name" value="yfcE"/>
    <property type="match status" value="1"/>
</dbReference>
<dbReference type="InterPro" id="IPR000979">
    <property type="entry name" value="Phosphodiesterase_MJ0936/Vps29"/>
</dbReference>
<dbReference type="InterPro" id="IPR029052">
    <property type="entry name" value="Metallo-depent_PP-like"/>
</dbReference>
<dbReference type="GeneID" id="93303445"/>
<dbReference type="InterPro" id="IPR024654">
    <property type="entry name" value="Calcineurin-like_PHP_lpxH"/>
</dbReference>
<dbReference type="RefSeq" id="WP_009254101.1">
    <property type="nucleotide sequence ID" value="NZ_CABMHK010000050.1"/>
</dbReference>
<comment type="caution">
    <text evidence="6">The sequence shown here is derived from an EMBL/GenBank/DDBJ whole genome shotgun (WGS) entry which is preliminary data.</text>
</comment>
<evidence type="ECO:0000256" key="1">
    <source>
        <dbReference type="ARBA" id="ARBA00008950"/>
    </source>
</evidence>
<dbReference type="EMBL" id="MCGH01000005">
    <property type="protein sequence ID" value="ODM01847.1"/>
    <property type="molecule type" value="Genomic_DNA"/>
</dbReference>
<evidence type="ECO:0000313" key="7">
    <source>
        <dbReference type="EMBL" id="ODR60969.1"/>
    </source>
</evidence>
<evidence type="ECO:0000259" key="3">
    <source>
        <dbReference type="Pfam" id="PF12850"/>
    </source>
</evidence>
<proteinExistence type="inferred from homology"/>
<accession>A0A1E3U9V8</accession>
<evidence type="ECO:0000256" key="2">
    <source>
        <dbReference type="RuleBase" id="RU362039"/>
    </source>
</evidence>